<proteinExistence type="predicted"/>
<name>A0A6G8PWX0_9ACTN</name>
<evidence type="ECO:0000256" key="1">
    <source>
        <dbReference type="ARBA" id="ARBA00022801"/>
    </source>
</evidence>
<dbReference type="InterPro" id="IPR050072">
    <property type="entry name" value="Peptidase_M20A"/>
</dbReference>
<dbReference type="SUPFAM" id="SSF53187">
    <property type="entry name" value="Zn-dependent exopeptidases"/>
    <property type="match status" value="1"/>
</dbReference>
<keyword evidence="2" id="KW-0862">Zinc</keyword>
<dbReference type="Gene3D" id="3.40.630.10">
    <property type="entry name" value="Zn peptidases"/>
    <property type="match status" value="1"/>
</dbReference>
<evidence type="ECO:0000313" key="3">
    <source>
        <dbReference type="EMBL" id="QIN78721.1"/>
    </source>
</evidence>
<gene>
    <name evidence="3" type="ORF">GBA65_09510</name>
</gene>
<accession>A0A6G8PWX0</accession>
<keyword evidence="1 3" id="KW-0378">Hydrolase</keyword>
<dbReference type="InterPro" id="IPR001261">
    <property type="entry name" value="ArgE/DapE_CS"/>
</dbReference>
<organism evidence="3 4">
    <name type="scientific">Rubrobacter marinus</name>
    <dbReference type="NCBI Taxonomy" id="2653852"/>
    <lineage>
        <taxon>Bacteria</taxon>
        <taxon>Bacillati</taxon>
        <taxon>Actinomycetota</taxon>
        <taxon>Rubrobacteria</taxon>
        <taxon>Rubrobacterales</taxon>
        <taxon>Rubrobacteraceae</taxon>
        <taxon>Rubrobacter</taxon>
    </lineage>
</organism>
<reference evidence="3 4" key="1">
    <citation type="submission" date="2019-10" db="EMBL/GenBank/DDBJ databases">
        <title>Rubrobacter sp nov SCSIO 52915 isolated from a deep-sea sediment in the South China Sea.</title>
        <authorList>
            <person name="Chen R.W."/>
        </authorList>
    </citation>
    <scope>NUCLEOTIDE SEQUENCE [LARGE SCALE GENOMIC DNA]</scope>
    <source>
        <strain evidence="3 4">SCSIO 52915</strain>
    </source>
</reference>
<sequence length="109" mass="12205">MVKNKVEVLSLTRRLVRYRSYTPGAAESTMDFVNGWFEARGLETIRYKGAGPNGELSSLVARAGSGGPRILLHAHADVVPGNEDQFEPYEEGEELYGRGVYDMKGLWRR</sequence>
<dbReference type="AlphaFoldDB" id="A0A6G8PWX0"/>
<dbReference type="KEGG" id="rmar:GBA65_09510"/>
<dbReference type="PROSITE" id="PS00758">
    <property type="entry name" value="ARGE_DAPE_CPG2_1"/>
    <property type="match status" value="1"/>
</dbReference>
<keyword evidence="4" id="KW-1185">Reference proteome</keyword>
<dbReference type="Proteomes" id="UP000502706">
    <property type="component" value="Chromosome"/>
</dbReference>
<dbReference type="EMBL" id="CP045121">
    <property type="protein sequence ID" value="QIN78721.1"/>
    <property type="molecule type" value="Genomic_DNA"/>
</dbReference>
<dbReference type="RefSeq" id="WP_166396393.1">
    <property type="nucleotide sequence ID" value="NZ_CP045121.1"/>
</dbReference>
<dbReference type="Pfam" id="PF01546">
    <property type="entry name" value="Peptidase_M20"/>
    <property type="match status" value="1"/>
</dbReference>
<dbReference type="PANTHER" id="PTHR43808">
    <property type="entry name" value="ACETYLORNITHINE DEACETYLASE"/>
    <property type="match status" value="1"/>
</dbReference>
<dbReference type="PANTHER" id="PTHR43808:SF8">
    <property type="entry name" value="PEPTIDASE M20 DIMERISATION DOMAIN-CONTAINING PROTEIN"/>
    <property type="match status" value="1"/>
</dbReference>
<evidence type="ECO:0000256" key="2">
    <source>
        <dbReference type="ARBA" id="ARBA00022833"/>
    </source>
</evidence>
<dbReference type="GO" id="GO:0016787">
    <property type="term" value="F:hydrolase activity"/>
    <property type="evidence" value="ECO:0007669"/>
    <property type="project" value="UniProtKB-KW"/>
</dbReference>
<evidence type="ECO:0000313" key="4">
    <source>
        <dbReference type="Proteomes" id="UP000502706"/>
    </source>
</evidence>
<dbReference type="InterPro" id="IPR002933">
    <property type="entry name" value="Peptidase_M20"/>
</dbReference>
<protein>
    <submittedName>
        <fullName evidence="3">M20/M25/M40 family metallo-hydrolase</fullName>
    </submittedName>
</protein>